<feature type="coiled-coil region" evidence="1">
    <location>
        <begin position="151"/>
        <end position="178"/>
    </location>
</feature>
<feature type="transmembrane region" description="Helical" evidence="2">
    <location>
        <begin position="122"/>
        <end position="142"/>
    </location>
</feature>
<evidence type="ECO:0000256" key="3">
    <source>
        <dbReference type="SAM" id="SignalP"/>
    </source>
</evidence>
<feature type="signal peptide" evidence="3">
    <location>
        <begin position="1"/>
        <end position="20"/>
    </location>
</feature>
<gene>
    <name evidence="4" type="ORF">SAMN05660413_00449</name>
</gene>
<keyword evidence="3" id="KW-0732">Signal</keyword>
<dbReference type="EMBL" id="FOVL01000002">
    <property type="protein sequence ID" value="SFN32202.1"/>
    <property type="molecule type" value="Genomic_DNA"/>
</dbReference>
<keyword evidence="2" id="KW-0472">Membrane</keyword>
<reference evidence="4 5" key="1">
    <citation type="submission" date="2016-10" db="EMBL/GenBank/DDBJ databases">
        <authorList>
            <person name="de Groot N.N."/>
        </authorList>
    </citation>
    <scope>NUCLEOTIDE SEQUENCE [LARGE SCALE GENOMIC DNA]</scope>
    <source>
        <strain evidence="4 5">DSM 17794</strain>
    </source>
</reference>
<keyword evidence="2" id="KW-1133">Transmembrane helix</keyword>
<dbReference type="SUPFAM" id="SSF58100">
    <property type="entry name" value="Bacterial hemolysins"/>
    <property type="match status" value="1"/>
</dbReference>
<dbReference type="AlphaFoldDB" id="A0A1I4Y2B6"/>
<dbReference type="RefSeq" id="WP_093405355.1">
    <property type="nucleotide sequence ID" value="NZ_FOVL01000002.1"/>
</dbReference>
<proteinExistence type="predicted"/>
<name>A0A1I4Y2B6_9FLAO</name>
<evidence type="ECO:0000313" key="5">
    <source>
        <dbReference type="Proteomes" id="UP000199153"/>
    </source>
</evidence>
<protein>
    <recommendedName>
        <fullName evidence="6">tRNA (Guanine-N1)-methyltransferase</fullName>
    </recommendedName>
</protein>
<keyword evidence="2" id="KW-0812">Transmembrane</keyword>
<dbReference type="OrthoDB" id="981213at2"/>
<accession>A0A1I4Y2B6</accession>
<organism evidence="4 5">
    <name type="scientific">Salegentibacter flavus</name>
    <dbReference type="NCBI Taxonomy" id="287099"/>
    <lineage>
        <taxon>Bacteria</taxon>
        <taxon>Pseudomonadati</taxon>
        <taxon>Bacteroidota</taxon>
        <taxon>Flavobacteriia</taxon>
        <taxon>Flavobacteriales</taxon>
        <taxon>Flavobacteriaceae</taxon>
        <taxon>Salegentibacter</taxon>
    </lineage>
</organism>
<dbReference type="STRING" id="287099.SAMN05660413_00449"/>
<feature type="chain" id="PRO_5011618837" description="tRNA (Guanine-N1)-methyltransferase" evidence="3">
    <location>
        <begin position="21"/>
        <end position="193"/>
    </location>
</feature>
<keyword evidence="1" id="KW-0175">Coiled coil</keyword>
<evidence type="ECO:0008006" key="6">
    <source>
        <dbReference type="Google" id="ProtNLM"/>
    </source>
</evidence>
<keyword evidence="5" id="KW-1185">Reference proteome</keyword>
<evidence type="ECO:0000256" key="1">
    <source>
        <dbReference type="SAM" id="Coils"/>
    </source>
</evidence>
<dbReference type="Proteomes" id="UP000199153">
    <property type="component" value="Unassembled WGS sequence"/>
</dbReference>
<feature type="coiled-coil region" evidence="1">
    <location>
        <begin position="58"/>
        <end position="106"/>
    </location>
</feature>
<evidence type="ECO:0000313" key="4">
    <source>
        <dbReference type="EMBL" id="SFN32202.1"/>
    </source>
</evidence>
<sequence length="193" mass="22429">MNKTIFGILSLSLLSLQFYAQDSLSTNPVQDEFNELIENSNNYQGYKVVDYEALVRLKNNTNRHFDELRAEIETQKNTANEQIAEIESLKKELQATQEDLDKVNAEKDAIKFLGMPMSKGSYMGMMWGIVAILLIALLFFIYRFKNSHATTREARKRLAETEKEFDLYRAKALEKEQRLGRMLQDERNKTSNN</sequence>
<evidence type="ECO:0000256" key="2">
    <source>
        <dbReference type="SAM" id="Phobius"/>
    </source>
</evidence>
<dbReference type="Gene3D" id="1.20.1170.10">
    <property type="match status" value="1"/>
</dbReference>